<evidence type="ECO:0000259" key="2">
    <source>
        <dbReference type="PROSITE" id="PS50076"/>
    </source>
</evidence>
<feature type="domain" description="J" evidence="2">
    <location>
        <begin position="5"/>
        <end position="76"/>
    </location>
</feature>
<dbReference type="PROSITE" id="PS50076">
    <property type="entry name" value="DNAJ_2"/>
    <property type="match status" value="1"/>
</dbReference>
<feature type="region of interest" description="Disordered" evidence="1">
    <location>
        <begin position="72"/>
        <end position="97"/>
    </location>
</feature>
<dbReference type="InterPro" id="IPR018253">
    <property type="entry name" value="DnaJ_domain_CS"/>
</dbReference>
<sequence length="330" mass="38036">MAQFQFYETLDIPRDATPEQIRKAYKKCALNSHPDRLAPGFTPDEKLEAEEKFRNVSNAYEVLKDPETRRLYDTNGGVWPPPQTHSARPQPHRSGPVPNRHNRFPPNPFEDFLFMSPFEMFDRMFGDYRRPSYHPMHRSSSNRYRDPFEAIYRIQDMMADMERDMLAFPSSNFGRSRSIGFEGFGGGGGMRWASESSTLTSRNGVTHRIHKRRDFDGNEYVTRTYPDGREIHTINGVEETTSSRGYLPPPGPPPPLPHEQFPSNMRLPPPQTRYTSPPPSYHHHSTRSPAHSVHSGRDMPYPGYANRRKHLISTLAVQALRISSADRIWP</sequence>
<dbReference type="InterPro" id="IPR001623">
    <property type="entry name" value="DnaJ_domain"/>
</dbReference>
<dbReference type="GO" id="GO:0044183">
    <property type="term" value="F:protein folding chaperone"/>
    <property type="evidence" value="ECO:0007669"/>
    <property type="project" value="TreeGrafter"/>
</dbReference>
<feature type="compositionally biased region" description="Pro residues" evidence="1">
    <location>
        <begin position="247"/>
        <end position="257"/>
    </location>
</feature>
<proteinExistence type="predicted"/>
<dbReference type="PANTHER" id="PTHR43948:SF10">
    <property type="entry name" value="MRJ, ISOFORM E"/>
    <property type="match status" value="1"/>
</dbReference>
<keyword evidence="4" id="KW-1185">Reference proteome</keyword>
<organism evidence="3 4">
    <name type="scientific">Roridomyces roridus</name>
    <dbReference type="NCBI Taxonomy" id="1738132"/>
    <lineage>
        <taxon>Eukaryota</taxon>
        <taxon>Fungi</taxon>
        <taxon>Dikarya</taxon>
        <taxon>Basidiomycota</taxon>
        <taxon>Agaricomycotina</taxon>
        <taxon>Agaricomycetes</taxon>
        <taxon>Agaricomycetidae</taxon>
        <taxon>Agaricales</taxon>
        <taxon>Marasmiineae</taxon>
        <taxon>Mycenaceae</taxon>
        <taxon>Roridomyces</taxon>
    </lineage>
</organism>
<dbReference type="PROSITE" id="PS00636">
    <property type="entry name" value="DNAJ_1"/>
    <property type="match status" value="1"/>
</dbReference>
<feature type="compositionally biased region" description="Pro residues" evidence="1">
    <location>
        <begin position="267"/>
        <end position="280"/>
    </location>
</feature>
<protein>
    <recommendedName>
        <fullName evidence="2">J domain-containing protein</fullName>
    </recommendedName>
</protein>
<feature type="region of interest" description="Disordered" evidence="1">
    <location>
        <begin position="239"/>
        <end position="304"/>
    </location>
</feature>
<dbReference type="GO" id="GO:0005634">
    <property type="term" value="C:nucleus"/>
    <property type="evidence" value="ECO:0007669"/>
    <property type="project" value="TreeGrafter"/>
</dbReference>
<dbReference type="GO" id="GO:0051087">
    <property type="term" value="F:protein-folding chaperone binding"/>
    <property type="evidence" value="ECO:0007669"/>
    <property type="project" value="TreeGrafter"/>
</dbReference>
<accession>A0AAD7BK09</accession>
<evidence type="ECO:0000256" key="1">
    <source>
        <dbReference type="SAM" id="MobiDB-lite"/>
    </source>
</evidence>
<dbReference type="AlphaFoldDB" id="A0AAD7BK09"/>
<dbReference type="GO" id="GO:0051082">
    <property type="term" value="F:unfolded protein binding"/>
    <property type="evidence" value="ECO:0007669"/>
    <property type="project" value="TreeGrafter"/>
</dbReference>
<evidence type="ECO:0000313" key="4">
    <source>
        <dbReference type="Proteomes" id="UP001221142"/>
    </source>
</evidence>
<reference evidence="3" key="1">
    <citation type="submission" date="2023-03" db="EMBL/GenBank/DDBJ databases">
        <title>Massive genome expansion in bonnet fungi (Mycena s.s.) driven by repeated elements and novel gene families across ecological guilds.</title>
        <authorList>
            <consortium name="Lawrence Berkeley National Laboratory"/>
            <person name="Harder C.B."/>
            <person name="Miyauchi S."/>
            <person name="Viragh M."/>
            <person name="Kuo A."/>
            <person name="Thoen E."/>
            <person name="Andreopoulos B."/>
            <person name="Lu D."/>
            <person name="Skrede I."/>
            <person name="Drula E."/>
            <person name="Henrissat B."/>
            <person name="Morin E."/>
            <person name="Kohler A."/>
            <person name="Barry K."/>
            <person name="LaButti K."/>
            <person name="Morin E."/>
            <person name="Salamov A."/>
            <person name="Lipzen A."/>
            <person name="Mereny Z."/>
            <person name="Hegedus B."/>
            <person name="Baldrian P."/>
            <person name="Stursova M."/>
            <person name="Weitz H."/>
            <person name="Taylor A."/>
            <person name="Grigoriev I.V."/>
            <person name="Nagy L.G."/>
            <person name="Martin F."/>
            <person name="Kauserud H."/>
        </authorList>
    </citation>
    <scope>NUCLEOTIDE SEQUENCE</scope>
    <source>
        <strain evidence="3">9284</strain>
    </source>
</reference>
<dbReference type="EMBL" id="JARKIF010000014">
    <property type="protein sequence ID" value="KAJ7623487.1"/>
    <property type="molecule type" value="Genomic_DNA"/>
</dbReference>
<comment type="caution">
    <text evidence="3">The sequence shown here is derived from an EMBL/GenBank/DDBJ whole genome shotgun (WGS) entry which is preliminary data.</text>
</comment>
<dbReference type="InterPro" id="IPR036869">
    <property type="entry name" value="J_dom_sf"/>
</dbReference>
<dbReference type="CDD" id="cd06257">
    <property type="entry name" value="DnaJ"/>
    <property type="match status" value="1"/>
</dbReference>
<name>A0AAD7BK09_9AGAR</name>
<evidence type="ECO:0000313" key="3">
    <source>
        <dbReference type="EMBL" id="KAJ7623487.1"/>
    </source>
</evidence>
<gene>
    <name evidence="3" type="ORF">FB45DRAFT_925794</name>
</gene>
<dbReference type="SUPFAM" id="SSF46565">
    <property type="entry name" value="Chaperone J-domain"/>
    <property type="match status" value="1"/>
</dbReference>
<dbReference type="PANTHER" id="PTHR43948">
    <property type="entry name" value="DNAJ HOMOLOG SUBFAMILY B"/>
    <property type="match status" value="1"/>
</dbReference>
<dbReference type="SMART" id="SM00271">
    <property type="entry name" value="DnaJ"/>
    <property type="match status" value="1"/>
</dbReference>
<dbReference type="GO" id="GO:0005737">
    <property type="term" value="C:cytoplasm"/>
    <property type="evidence" value="ECO:0007669"/>
    <property type="project" value="TreeGrafter"/>
</dbReference>
<dbReference type="Pfam" id="PF00226">
    <property type="entry name" value="DnaJ"/>
    <property type="match status" value="1"/>
</dbReference>
<dbReference type="Gene3D" id="1.10.287.110">
    <property type="entry name" value="DnaJ domain"/>
    <property type="match status" value="1"/>
</dbReference>
<dbReference type="PRINTS" id="PR00625">
    <property type="entry name" value="JDOMAIN"/>
</dbReference>
<dbReference type="Proteomes" id="UP001221142">
    <property type="component" value="Unassembled WGS sequence"/>
</dbReference>